<dbReference type="EMBL" id="MHKU01000025">
    <property type="protein sequence ID" value="OGY96704.1"/>
    <property type="molecule type" value="Genomic_DNA"/>
</dbReference>
<keyword evidence="1" id="KW-1133">Transmembrane helix</keyword>
<sequence>MDILAHTLWAAAAAKGSKKLTKRKISIGWSAFFGVLPDLFAFTAIFLWAGAQYLTGHFTIDNMPRFSDMEPSAPDTIWIFRVTSLLYSASHSIVVFALVFAIVFLVRRRLPLPLLGWLFHIAIDIGTHSYSFFPTPVFWPISGWRFNGLAWDVPWFLAANYTALVLVYVLFMREGAWSRTRARLEDILVRFHIFKNIEEGKLAEEESLDSPGPTR</sequence>
<keyword evidence="1" id="KW-0472">Membrane</keyword>
<evidence type="ECO:0000313" key="2">
    <source>
        <dbReference type="EMBL" id="OGY96704.1"/>
    </source>
</evidence>
<feature type="transmembrane region" description="Helical" evidence="1">
    <location>
        <begin position="27"/>
        <end position="49"/>
    </location>
</feature>
<organism evidence="2 3">
    <name type="scientific">Candidatus Liptonbacteria bacterium GWB1_49_6</name>
    <dbReference type="NCBI Taxonomy" id="1798644"/>
    <lineage>
        <taxon>Bacteria</taxon>
        <taxon>Candidatus Liptoniibacteriota</taxon>
    </lineage>
</organism>
<dbReference type="AlphaFoldDB" id="A0A1G2C5M7"/>
<gene>
    <name evidence="2" type="ORF">A2122_01005</name>
</gene>
<proteinExistence type="predicted"/>
<feature type="transmembrane region" description="Helical" evidence="1">
    <location>
        <begin position="153"/>
        <end position="171"/>
    </location>
</feature>
<feature type="transmembrane region" description="Helical" evidence="1">
    <location>
        <begin position="85"/>
        <end position="107"/>
    </location>
</feature>
<protein>
    <submittedName>
        <fullName evidence="2">Uncharacterized protein</fullName>
    </submittedName>
</protein>
<evidence type="ECO:0000256" key="1">
    <source>
        <dbReference type="SAM" id="Phobius"/>
    </source>
</evidence>
<accession>A0A1G2C5M7</accession>
<comment type="caution">
    <text evidence="2">The sequence shown here is derived from an EMBL/GenBank/DDBJ whole genome shotgun (WGS) entry which is preliminary data.</text>
</comment>
<evidence type="ECO:0000313" key="3">
    <source>
        <dbReference type="Proteomes" id="UP000176648"/>
    </source>
</evidence>
<reference evidence="2 3" key="1">
    <citation type="journal article" date="2016" name="Nat. Commun.">
        <title>Thousands of microbial genomes shed light on interconnected biogeochemical processes in an aquifer system.</title>
        <authorList>
            <person name="Anantharaman K."/>
            <person name="Brown C.T."/>
            <person name="Hug L.A."/>
            <person name="Sharon I."/>
            <person name="Castelle C.J."/>
            <person name="Probst A.J."/>
            <person name="Thomas B.C."/>
            <person name="Singh A."/>
            <person name="Wilkins M.J."/>
            <person name="Karaoz U."/>
            <person name="Brodie E.L."/>
            <person name="Williams K.H."/>
            <person name="Hubbard S.S."/>
            <person name="Banfield J.F."/>
        </authorList>
    </citation>
    <scope>NUCLEOTIDE SEQUENCE [LARGE SCALE GENOMIC DNA]</scope>
</reference>
<keyword evidence="1" id="KW-0812">Transmembrane</keyword>
<dbReference type="Proteomes" id="UP000176648">
    <property type="component" value="Unassembled WGS sequence"/>
</dbReference>
<dbReference type="STRING" id="1798644.A2122_01005"/>
<feature type="transmembrane region" description="Helical" evidence="1">
    <location>
        <begin position="114"/>
        <end position="133"/>
    </location>
</feature>
<name>A0A1G2C5M7_9BACT</name>